<dbReference type="SUPFAM" id="SSF103088">
    <property type="entry name" value="OmpA-like"/>
    <property type="match status" value="1"/>
</dbReference>
<dbReference type="Pfam" id="PF00691">
    <property type="entry name" value="OmpA"/>
    <property type="match status" value="1"/>
</dbReference>
<evidence type="ECO:0000313" key="4">
    <source>
        <dbReference type="EMBL" id="TDR13124.1"/>
    </source>
</evidence>
<dbReference type="PROSITE" id="PS51123">
    <property type="entry name" value="OMPA_2"/>
    <property type="match status" value="1"/>
</dbReference>
<keyword evidence="2" id="KW-0732">Signal</keyword>
<protein>
    <submittedName>
        <fullName evidence="4">OmpA family protein</fullName>
    </submittedName>
</protein>
<proteinExistence type="predicted"/>
<dbReference type="OrthoDB" id="9782229at2"/>
<dbReference type="InterPro" id="IPR006665">
    <property type="entry name" value="OmpA-like"/>
</dbReference>
<sequence length="209" mass="23306">MRLAFLACFAIFHAGTAIAETNSNVMDYYCYNSQGVEFERTVTVGHGVNLYLNRDDHSVQTERSSEPPSLDLINKQIVQQPKAGKYCAGYMMSLGSDSKSIDGVLGQLNFEAGSAELTEQARYTLYKLLPRLKRSTHLIIEGHADFLEVGRKESFELAAERAKAVADYLKERDAAPYDLVLMSKGASAPKADSNDLLGREINRRVELRY</sequence>
<evidence type="ECO:0000313" key="5">
    <source>
        <dbReference type="Proteomes" id="UP000295729"/>
    </source>
</evidence>
<dbReference type="CDD" id="cd07185">
    <property type="entry name" value="OmpA_C-like"/>
    <property type="match status" value="1"/>
</dbReference>
<comment type="caution">
    <text evidence="4">The sequence shown here is derived from an EMBL/GenBank/DDBJ whole genome shotgun (WGS) entry which is preliminary data.</text>
</comment>
<evidence type="ECO:0000256" key="1">
    <source>
        <dbReference type="PROSITE-ProRule" id="PRU00473"/>
    </source>
</evidence>
<dbReference type="Proteomes" id="UP000295729">
    <property type="component" value="Unassembled WGS sequence"/>
</dbReference>
<dbReference type="InterPro" id="IPR036737">
    <property type="entry name" value="OmpA-like_sf"/>
</dbReference>
<evidence type="ECO:0000256" key="2">
    <source>
        <dbReference type="SAM" id="SignalP"/>
    </source>
</evidence>
<feature type="domain" description="OmpA-like" evidence="3">
    <location>
        <begin position="97"/>
        <end position="209"/>
    </location>
</feature>
<dbReference type="RefSeq" id="WP_133562214.1">
    <property type="nucleotide sequence ID" value="NZ_SNZA01000003.1"/>
</dbReference>
<organism evidence="4 5">
    <name type="scientific">Marinomonas communis</name>
    <dbReference type="NCBI Taxonomy" id="28254"/>
    <lineage>
        <taxon>Bacteria</taxon>
        <taxon>Pseudomonadati</taxon>
        <taxon>Pseudomonadota</taxon>
        <taxon>Gammaproteobacteria</taxon>
        <taxon>Oceanospirillales</taxon>
        <taxon>Oceanospirillaceae</taxon>
        <taxon>Marinomonas</taxon>
    </lineage>
</organism>
<keyword evidence="5" id="KW-1185">Reference proteome</keyword>
<feature type="signal peptide" evidence="2">
    <location>
        <begin position="1"/>
        <end position="19"/>
    </location>
</feature>
<dbReference type="PANTHER" id="PTHR30329">
    <property type="entry name" value="STATOR ELEMENT OF FLAGELLAR MOTOR COMPLEX"/>
    <property type="match status" value="1"/>
</dbReference>
<dbReference type="AlphaFoldDB" id="A0A4R6X730"/>
<evidence type="ECO:0000259" key="3">
    <source>
        <dbReference type="PROSITE" id="PS51123"/>
    </source>
</evidence>
<dbReference type="PANTHER" id="PTHR30329:SF21">
    <property type="entry name" value="LIPOPROTEIN YIAD-RELATED"/>
    <property type="match status" value="1"/>
</dbReference>
<dbReference type="EMBL" id="SNZA01000003">
    <property type="protein sequence ID" value="TDR13124.1"/>
    <property type="molecule type" value="Genomic_DNA"/>
</dbReference>
<name>A0A4R6X730_9GAMM</name>
<keyword evidence="1" id="KW-0472">Membrane</keyword>
<feature type="chain" id="PRO_5020997675" evidence="2">
    <location>
        <begin position="20"/>
        <end position="209"/>
    </location>
</feature>
<gene>
    <name evidence="4" type="ORF">C8D85_1998</name>
</gene>
<reference evidence="4 5" key="1">
    <citation type="submission" date="2019-03" db="EMBL/GenBank/DDBJ databases">
        <title>Genomic Encyclopedia of Type Strains, Phase IV (KMG-IV): sequencing the most valuable type-strain genomes for metagenomic binning, comparative biology and taxonomic classification.</title>
        <authorList>
            <person name="Goeker M."/>
        </authorList>
    </citation>
    <scope>NUCLEOTIDE SEQUENCE [LARGE SCALE GENOMIC DNA]</scope>
    <source>
        <strain evidence="4 5">DSM 5604</strain>
    </source>
</reference>
<dbReference type="GO" id="GO:0016020">
    <property type="term" value="C:membrane"/>
    <property type="evidence" value="ECO:0007669"/>
    <property type="project" value="UniProtKB-UniRule"/>
</dbReference>
<dbReference type="Gene3D" id="3.30.1330.60">
    <property type="entry name" value="OmpA-like domain"/>
    <property type="match status" value="1"/>
</dbReference>
<accession>A0A4R6X730</accession>
<dbReference type="InterPro" id="IPR050330">
    <property type="entry name" value="Bact_OuterMem_StrucFunc"/>
</dbReference>